<proteinExistence type="predicted"/>
<organism evidence="1 2">
    <name type="scientific">Bondarzewia mesenterica</name>
    <dbReference type="NCBI Taxonomy" id="1095465"/>
    <lineage>
        <taxon>Eukaryota</taxon>
        <taxon>Fungi</taxon>
        <taxon>Dikarya</taxon>
        <taxon>Basidiomycota</taxon>
        <taxon>Agaricomycotina</taxon>
        <taxon>Agaricomycetes</taxon>
        <taxon>Russulales</taxon>
        <taxon>Bondarzewiaceae</taxon>
        <taxon>Bondarzewia</taxon>
    </lineage>
</organism>
<sequence>MGLASAITSLLARKRHESPWEVVDMRSVQPVPVWEDEDGQSLSLVFHLAAPRGISRDPSDFGFISSHLADLDVIYIHDGMVSRTYVFDVRKEQDFENALMFAQQQLLQEVQTKGYNILWREGWQVTLLRKGKKHRVEVRYVARPACVSSAKPLLTQSPPFMGVLREWRQSASHSYETTAPIVAAAA</sequence>
<evidence type="ECO:0000313" key="1">
    <source>
        <dbReference type="EMBL" id="THH16769.1"/>
    </source>
</evidence>
<dbReference type="EMBL" id="SGPL01000143">
    <property type="protein sequence ID" value="THH16769.1"/>
    <property type="molecule type" value="Genomic_DNA"/>
</dbReference>
<protein>
    <submittedName>
        <fullName evidence="1">Uncharacterized protein</fullName>
    </submittedName>
</protein>
<name>A0A4S4LW40_9AGAM</name>
<accession>A0A4S4LW40</accession>
<gene>
    <name evidence="1" type="ORF">EW146_g3931</name>
</gene>
<dbReference type="AlphaFoldDB" id="A0A4S4LW40"/>
<keyword evidence="2" id="KW-1185">Reference proteome</keyword>
<reference evidence="1 2" key="1">
    <citation type="submission" date="2019-02" db="EMBL/GenBank/DDBJ databases">
        <title>Genome sequencing of the rare red list fungi Bondarzewia mesenterica.</title>
        <authorList>
            <person name="Buettner E."/>
            <person name="Kellner H."/>
        </authorList>
    </citation>
    <scope>NUCLEOTIDE SEQUENCE [LARGE SCALE GENOMIC DNA]</scope>
    <source>
        <strain evidence="1 2">DSM 108281</strain>
    </source>
</reference>
<comment type="caution">
    <text evidence="1">The sequence shown here is derived from an EMBL/GenBank/DDBJ whole genome shotgun (WGS) entry which is preliminary data.</text>
</comment>
<dbReference type="OrthoDB" id="3349961at2759"/>
<evidence type="ECO:0000313" key="2">
    <source>
        <dbReference type="Proteomes" id="UP000310158"/>
    </source>
</evidence>
<dbReference type="Proteomes" id="UP000310158">
    <property type="component" value="Unassembled WGS sequence"/>
</dbReference>